<dbReference type="EMBL" id="CADCVT010000058">
    <property type="protein sequence ID" value="CAA9479151.1"/>
    <property type="molecule type" value="Genomic_DNA"/>
</dbReference>
<dbReference type="GO" id="GO:0003700">
    <property type="term" value="F:DNA-binding transcription factor activity"/>
    <property type="evidence" value="ECO:0007669"/>
    <property type="project" value="InterPro"/>
</dbReference>
<dbReference type="SUPFAM" id="SSF46785">
    <property type="entry name" value="Winged helix' DNA-binding domain"/>
    <property type="match status" value="1"/>
</dbReference>
<dbReference type="Pfam" id="PF12802">
    <property type="entry name" value="MarR_2"/>
    <property type="match status" value="1"/>
</dbReference>
<feature type="domain" description="HTH marR-type" evidence="1">
    <location>
        <begin position="45"/>
        <end position="179"/>
    </location>
</feature>
<dbReference type="Gene3D" id="1.10.10.10">
    <property type="entry name" value="Winged helix-like DNA-binding domain superfamily/Winged helix DNA-binding domain"/>
    <property type="match status" value="1"/>
</dbReference>
<reference evidence="2" key="1">
    <citation type="submission" date="2020-02" db="EMBL/GenBank/DDBJ databases">
        <authorList>
            <person name="Meier V. D."/>
        </authorList>
    </citation>
    <scope>NUCLEOTIDE SEQUENCE</scope>
    <source>
        <strain evidence="2">AVDCRST_MAG85</strain>
    </source>
</reference>
<name>A0A6J4RYR1_9ACTN</name>
<dbReference type="PANTHER" id="PTHR33164:SF99">
    <property type="entry name" value="MARR FAMILY REGULATORY PROTEIN"/>
    <property type="match status" value="1"/>
</dbReference>
<dbReference type="InterPro" id="IPR036388">
    <property type="entry name" value="WH-like_DNA-bd_sf"/>
</dbReference>
<dbReference type="InterPro" id="IPR036390">
    <property type="entry name" value="WH_DNA-bd_sf"/>
</dbReference>
<dbReference type="PANTHER" id="PTHR33164">
    <property type="entry name" value="TRANSCRIPTIONAL REGULATOR, MARR FAMILY"/>
    <property type="match status" value="1"/>
</dbReference>
<dbReference type="AlphaFoldDB" id="A0A6J4RYR1"/>
<evidence type="ECO:0000259" key="1">
    <source>
        <dbReference type="PROSITE" id="PS50995"/>
    </source>
</evidence>
<sequence length="190" mass="21148">MWRAVAVAPGGAQVSVTRRPRVVDNRVVESPRSSTRLSRVRRVTEEPLARLLSAATRALIDDLHERLAGEGHPRMRPAYGYALVALDQQPATTAALASALRMTKQGAAKLVAALEELGYVTREPHPQDARAQLVAVTVRGRDLLTRSERIQRELEAEWEQRVGPRNARTMRRALEQATVGREPGDLRPIW</sequence>
<dbReference type="SMART" id="SM00347">
    <property type="entry name" value="HTH_MARR"/>
    <property type="match status" value="1"/>
</dbReference>
<dbReference type="InterPro" id="IPR039422">
    <property type="entry name" value="MarR/SlyA-like"/>
</dbReference>
<accession>A0A6J4RYR1</accession>
<dbReference type="PROSITE" id="PS50995">
    <property type="entry name" value="HTH_MARR_2"/>
    <property type="match status" value="1"/>
</dbReference>
<evidence type="ECO:0000313" key="2">
    <source>
        <dbReference type="EMBL" id="CAA9479151.1"/>
    </source>
</evidence>
<gene>
    <name evidence="2" type="ORF">AVDCRST_MAG85-549</name>
</gene>
<organism evidence="2">
    <name type="scientific">uncultured Solirubrobacteraceae bacterium</name>
    <dbReference type="NCBI Taxonomy" id="1162706"/>
    <lineage>
        <taxon>Bacteria</taxon>
        <taxon>Bacillati</taxon>
        <taxon>Actinomycetota</taxon>
        <taxon>Thermoleophilia</taxon>
        <taxon>Solirubrobacterales</taxon>
        <taxon>Solirubrobacteraceae</taxon>
        <taxon>environmental samples</taxon>
    </lineage>
</organism>
<proteinExistence type="predicted"/>
<dbReference type="GO" id="GO:0006950">
    <property type="term" value="P:response to stress"/>
    <property type="evidence" value="ECO:0007669"/>
    <property type="project" value="TreeGrafter"/>
</dbReference>
<protein>
    <recommendedName>
        <fullName evidence="1">HTH marR-type domain-containing protein</fullName>
    </recommendedName>
</protein>
<dbReference type="InterPro" id="IPR000835">
    <property type="entry name" value="HTH_MarR-typ"/>
</dbReference>